<keyword evidence="1" id="KW-0472">Membrane</keyword>
<dbReference type="KEGG" id="mmau:NCTC10168_00250"/>
<reference evidence="2 3" key="1">
    <citation type="submission" date="2019-01" db="EMBL/GenBank/DDBJ databases">
        <authorList>
            <consortium name="Pathogen Informatics"/>
        </authorList>
    </citation>
    <scope>NUCLEOTIDE SEQUENCE [LARGE SCALE GENOMIC DNA]</scope>
    <source>
        <strain evidence="2 3">NCTC10168</strain>
    </source>
</reference>
<evidence type="ECO:0000256" key="1">
    <source>
        <dbReference type="SAM" id="Phobius"/>
    </source>
</evidence>
<dbReference type="Proteomes" id="UP000290243">
    <property type="component" value="Chromosome"/>
</dbReference>
<dbReference type="AlphaFoldDB" id="A0A449B405"/>
<dbReference type="OrthoDB" id="394538at2"/>
<sequence>MRQANNNNNKNTLFWCNNSLVLKAYGKNAISDFSLSLLIDLFQKHIFIGNNKKILVSYQGNIKNYKLVEKINYCIAKHEHFVYNYGKKSSFDISLDDVALRHNNLDYVVKIYGYKKNVYKIRVYDKSNMFLNNDVFRKIYEQYNKFDSKDYTGEIISNSYLTKKINVEELISIQCSHEELLKDFTYIKSRYKSKSLMFSQNDFTKKTLSKLFNNYESDVDVLNKPTLSENDLFLKTIFDKSIFQRKKIQSIFKINDFSNIETYLYVDKKYKYFNENQLMLLYLDFLINELKRSGINTKELFVILPYNASFQIVELLKFYDVKYHYYNQKNINNFLNNENCLLTYANNKFNTNPRFSKVFNIYYFLISLIWMLNSFRNRNNLLSFKWKELYENHGLVLYKHKEYKFDNSKIKSFIDIVSRNFNVTKAYFKNLKIYKSFMDDKYTLFKFTSDKKHQIIVFYDYITEKLIFDYQFCLESNKTSVSWYLDYLQMFFKFKKWMRQAIKSNVSNLENSIDMSKTIEYK</sequence>
<dbReference type="EMBL" id="LR215037">
    <property type="protein sequence ID" value="VEU75332.1"/>
    <property type="molecule type" value="Genomic_DNA"/>
</dbReference>
<accession>A0A449B405</accession>
<keyword evidence="3" id="KW-1185">Reference proteome</keyword>
<keyword evidence="1" id="KW-0812">Transmembrane</keyword>
<evidence type="ECO:0000313" key="3">
    <source>
        <dbReference type="Proteomes" id="UP000290243"/>
    </source>
</evidence>
<name>A0A449B405_9BACT</name>
<evidence type="ECO:0000313" key="2">
    <source>
        <dbReference type="EMBL" id="VEU75332.1"/>
    </source>
</evidence>
<proteinExistence type="predicted"/>
<keyword evidence="1" id="KW-1133">Transmembrane helix</keyword>
<organism evidence="2 3">
    <name type="scientific">Mycoplasmopsis maculosa</name>
    <dbReference type="NCBI Taxonomy" id="114885"/>
    <lineage>
        <taxon>Bacteria</taxon>
        <taxon>Bacillati</taxon>
        <taxon>Mycoplasmatota</taxon>
        <taxon>Mycoplasmoidales</taxon>
        <taxon>Metamycoplasmataceae</taxon>
        <taxon>Mycoplasmopsis</taxon>
    </lineage>
</organism>
<dbReference type="RefSeq" id="WP_129646358.1">
    <property type="nucleotide sequence ID" value="NZ_LR215037.1"/>
</dbReference>
<dbReference type="NCBIfam" id="NF045968">
    <property type="entry name" value="mutase_MAG5620"/>
    <property type="match status" value="1"/>
</dbReference>
<protein>
    <submittedName>
        <fullName evidence="2">Uncharacterized protein</fullName>
    </submittedName>
</protein>
<gene>
    <name evidence="2" type="ORF">NCTC10168_00250</name>
</gene>
<feature type="transmembrane region" description="Helical" evidence="1">
    <location>
        <begin position="358"/>
        <end position="375"/>
    </location>
</feature>